<gene>
    <name evidence="2" type="ORF">TEA_023664</name>
</gene>
<evidence type="ECO:0000256" key="1">
    <source>
        <dbReference type="SAM" id="MobiDB-lite"/>
    </source>
</evidence>
<proteinExistence type="predicted"/>
<accession>A0A4S4EID8</accession>
<feature type="compositionally biased region" description="Basic and acidic residues" evidence="1">
    <location>
        <begin position="161"/>
        <end position="174"/>
    </location>
</feature>
<evidence type="ECO:0000313" key="2">
    <source>
        <dbReference type="EMBL" id="THG15804.1"/>
    </source>
</evidence>
<dbReference type="Proteomes" id="UP000306102">
    <property type="component" value="Unassembled WGS sequence"/>
</dbReference>
<feature type="region of interest" description="Disordered" evidence="1">
    <location>
        <begin position="27"/>
        <end position="194"/>
    </location>
</feature>
<dbReference type="AlphaFoldDB" id="A0A4S4EID8"/>
<dbReference type="STRING" id="542762.A0A4S4EID8"/>
<feature type="compositionally biased region" description="Polar residues" evidence="1">
    <location>
        <begin position="123"/>
        <end position="132"/>
    </location>
</feature>
<feature type="compositionally biased region" description="Basic and acidic residues" evidence="1">
    <location>
        <begin position="27"/>
        <end position="57"/>
    </location>
</feature>
<keyword evidence="3" id="KW-1185">Reference proteome</keyword>
<evidence type="ECO:0000313" key="3">
    <source>
        <dbReference type="Proteomes" id="UP000306102"/>
    </source>
</evidence>
<feature type="compositionally biased region" description="Basic and acidic residues" evidence="1">
    <location>
        <begin position="74"/>
        <end position="88"/>
    </location>
</feature>
<organism evidence="2 3">
    <name type="scientific">Camellia sinensis var. sinensis</name>
    <name type="common">China tea</name>
    <dbReference type="NCBI Taxonomy" id="542762"/>
    <lineage>
        <taxon>Eukaryota</taxon>
        <taxon>Viridiplantae</taxon>
        <taxon>Streptophyta</taxon>
        <taxon>Embryophyta</taxon>
        <taxon>Tracheophyta</taxon>
        <taxon>Spermatophyta</taxon>
        <taxon>Magnoliopsida</taxon>
        <taxon>eudicotyledons</taxon>
        <taxon>Gunneridae</taxon>
        <taxon>Pentapetalae</taxon>
        <taxon>asterids</taxon>
        <taxon>Ericales</taxon>
        <taxon>Theaceae</taxon>
        <taxon>Camellia</taxon>
    </lineage>
</organism>
<comment type="caution">
    <text evidence="2">The sequence shown here is derived from an EMBL/GenBank/DDBJ whole genome shotgun (WGS) entry which is preliminary data.</text>
</comment>
<feature type="compositionally biased region" description="Basic and acidic residues" evidence="1">
    <location>
        <begin position="96"/>
        <end position="116"/>
    </location>
</feature>
<dbReference type="PANTHER" id="PTHR34660:SF7">
    <property type="entry name" value="DNA LIGASE-LIKE PROTEIN"/>
    <property type="match status" value="1"/>
</dbReference>
<dbReference type="PANTHER" id="PTHR34660">
    <property type="entry name" value="MYB-LIKE PROTEIN X"/>
    <property type="match status" value="1"/>
</dbReference>
<sequence length="317" mass="35910">MSRCFPYPLPGYSAKRDSNVALIETIKLQREREEKARTERKKESKGEKKEKKSEKKATAKHNGSEFGHGKKRKFNDEKTKKLEEERVYLKGTHIQKNREDEAEQLERSGLTEEHELPVCSRNPCYTSDSTENSSKRRKQLPPVNGIRAHGNIIRIRLTSQKQKESDDVVTKERLTSTSGRTDSTSQHDSEIGLGRSQEFCSTSVGIDASSQVLTTQPIKDEGGSSSGIASIATSYVNKIPKVDSFYKDLIENWVPPLVQSEQTDLGEQEWLFQRKNQDGERCQASSNVLCRGSSTLWPHAQYLPEVDIYALPFTVPF</sequence>
<protein>
    <submittedName>
        <fullName evidence="2">Uncharacterized protein</fullName>
    </submittedName>
</protein>
<reference evidence="2 3" key="1">
    <citation type="journal article" date="2018" name="Proc. Natl. Acad. Sci. U.S.A.">
        <title>Draft genome sequence of Camellia sinensis var. sinensis provides insights into the evolution of the tea genome and tea quality.</title>
        <authorList>
            <person name="Wei C."/>
            <person name="Yang H."/>
            <person name="Wang S."/>
            <person name="Zhao J."/>
            <person name="Liu C."/>
            <person name="Gao L."/>
            <person name="Xia E."/>
            <person name="Lu Y."/>
            <person name="Tai Y."/>
            <person name="She G."/>
            <person name="Sun J."/>
            <person name="Cao H."/>
            <person name="Tong W."/>
            <person name="Gao Q."/>
            <person name="Li Y."/>
            <person name="Deng W."/>
            <person name="Jiang X."/>
            <person name="Wang W."/>
            <person name="Chen Q."/>
            <person name="Zhang S."/>
            <person name="Li H."/>
            <person name="Wu J."/>
            <person name="Wang P."/>
            <person name="Li P."/>
            <person name="Shi C."/>
            <person name="Zheng F."/>
            <person name="Jian J."/>
            <person name="Huang B."/>
            <person name="Shan D."/>
            <person name="Shi M."/>
            <person name="Fang C."/>
            <person name="Yue Y."/>
            <person name="Li F."/>
            <person name="Li D."/>
            <person name="Wei S."/>
            <person name="Han B."/>
            <person name="Jiang C."/>
            <person name="Yin Y."/>
            <person name="Xia T."/>
            <person name="Zhang Z."/>
            <person name="Bennetzen J.L."/>
            <person name="Zhao S."/>
            <person name="Wan X."/>
        </authorList>
    </citation>
    <scope>NUCLEOTIDE SEQUENCE [LARGE SCALE GENOMIC DNA]</scope>
    <source>
        <strain evidence="3">cv. Shuchazao</strain>
        <tissue evidence="2">Leaf</tissue>
    </source>
</reference>
<name>A0A4S4EID8_CAMSN</name>
<feature type="compositionally biased region" description="Polar residues" evidence="1">
    <location>
        <begin position="175"/>
        <end position="184"/>
    </location>
</feature>
<dbReference type="EMBL" id="SDRB02004464">
    <property type="protein sequence ID" value="THG15804.1"/>
    <property type="molecule type" value="Genomic_DNA"/>
</dbReference>